<proteinExistence type="predicted"/>
<dbReference type="PROSITE" id="PS51257">
    <property type="entry name" value="PROKAR_LIPOPROTEIN"/>
    <property type="match status" value="1"/>
</dbReference>
<sequence length="166" mass="18791">MKTFKNIILIICMLGLMQSCIVSEKPNIAYFSESGRDFKGAKFTSINVPMLLAKPYIRKALREDGESEDVIRLASKVSKIKVMTVENSNPKLLKDFSDYLLDNHYEDWATIKHEGEQVNIRVKQKTDVIKNMLITVNSDKEIILVDVKGNFTADDISKMIASASDK</sequence>
<evidence type="ECO:0000256" key="1">
    <source>
        <dbReference type="SAM" id="SignalP"/>
    </source>
</evidence>
<dbReference type="AlphaFoldDB" id="A0A1M5INU4"/>
<feature type="chain" id="PRO_5012567504" description="DUF4252 domain-containing protein" evidence="1">
    <location>
        <begin position="25"/>
        <end position="166"/>
    </location>
</feature>
<keyword evidence="1" id="KW-0732">Signal</keyword>
<dbReference type="RefSeq" id="WP_072961782.1">
    <property type="nucleotide sequence ID" value="NZ_FQUT01000013.1"/>
</dbReference>
<dbReference type="InterPro" id="IPR025348">
    <property type="entry name" value="DUF4252"/>
</dbReference>
<protein>
    <recommendedName>
        <fullName evidence="4">DUF4252 domain-containing protein</fullName>
    </recommendedName>
</protein>
<evidence type="ECO:0008006" key="4">
    <source>
        <dbReference type="Google" id="ProtNLM"/>
    </source>
</evidence>
<dbReference type="OrthoDB" id="1451277at2"/>
<keyword evidence="3" id="KW-1185">Reference proteome</keyword>
<dbReference type="EMBL" id="FQUT01000013">
    <property type="protein sequence ID" value="SHG29998.1"/>
    <property type="molecule type" value="Genomic_DNA"/>
</dbReference>
<dbReference type="Pfam" id="PF14060">
    <property type="entry name" value="DUF4252"/>
    <property type="match status" value="1"/>
</dbReference>
<organism evidence="2 3">
    <name type="scientific">Chryseobacterium arachidis</name>
    <dbReference type="NCBI Taxonomy" id="1416778"/>
    <lineage>
        <taxon>Bacteria</taxon>
        <taxon>Pseudomonadati</taxon>
        <taxon>Bacteroidota</taxon>
        <taxon>Flavobacteriia</taxon>
        <taxon>Flavobacteriales</taxon>
        <taxon>Weeksellaceae</taxon>
        <taxon>Chryseobacterium group</taxon>
        <taxon>Chryseobacterium</taxon>
    </lineage>
</organism>
<feature type="signal peptide" evidence="1">
    <location>
        <begin position="1"/>
        <end position="24"/>
    </location>
</feature>
<dbReference type="Proteomes" id="UP000184518">
    <property type="component" value="Unassembled WGS sequence"/>
</dbReference>
<evidence type="ECO:0000313" key="2">
    <source>
        <dbReference type="EMBL" id="SHG29998.1"/>
    </source>
</evidence>
<name>A0A1M5INU4_9FLAO</name>
<evidence type="ECO:0000313" key="3">
    <source>
        <dbReference type="Proteomes" id="UP000184518"/>
    </source>
</evidence>
<reference evidence="3" key="1">
    <citation type="submission" date="2016-11" db="EMBL/GenBank/DDBJ databases">
        <authorList>
            <person name="Varghese N."/>
            <person name="Submissions S."/>
        </authorList>
    </citation>
    <scope>NUCLEOTIDE SEQUENCE [LARGE SCALE GENOMIC DNA]</scope>
    <source>
        <strain evidence="3">DSM 27619</strain>
    </source>
</reference>
<accession>A0A1M5INU4</accession>
<gene>
    <name evidence="2" type="ORF">SAMN05443633_11323</name>
</gene>
<dbReference type="STRING" id="1416778.SAMN05443633_11323"/>